<dbReference type="PANTHER" id="PTHR48092">
    <property type="entry name" value="KNIRPS-RELATED PROTEIN-RELATED"/>
    <property type="match status" value="1"/>
</dbReference>
<keyword evidence="2" id="KW-0863">Zinc-finger</keyword>
<evidence type="ECO:0000256" key="2">
    <source>
        <dbReference type="ARBA" id="ARBA00022771"/>
    </source>
</evidence>
<dbReference type="Proteomes" id="UP000186922">
    <property type="component" value="Unassembled WGS sequence"/>
</dbReference>
<dbReference type="GO" id="GO:0008270">
    <property type="term" value="F:zinc ion binding"/>
    <property type="evidence" value="ECO:0007669"/>
    <property type="project" value="UniProtKB-KW"/>
</dbReference>
<evidence type="ECO:0000256" key="1">
    <source>
        <dbReference type="ARBA" id="ARBA00022723"/>
    </source>
</evidence>
<keyword evidence="3" id="KW-0862">Zinc</keyword>
<evidence type="ECO:0000256" key="3">
    <source>
        <dbReference type="ARBA" id="ARBA00022833"/>
    </source>
</evidence>
<dbReference type="OrthoDB" id="5771769at2759"/>
<dbReference type="SMART" id="SM00399">
    <property type="entry name" value="ZnF_C4"/>
    <property type="match status" value="1"/>
</dbReference>
<keyword evidence="1" id="KW-0479">Metal-binding</keyword>
<evidence type="ECO:0000259" key="9">
    <source>
        <dbReference type="PROSITE" id="PS51030"/>
    </source>
</evidence>
<dbReference type="GO" id="GO:0043565">
    <property type="term" value="F:sequence-specific DNA binding"/>
    <property type="evidence" value="ECO:0007669"/>
    <property type="project" value="InterPro"/>
</dbReference>
<dbReference type="InterPro" id="IPR001628">
    <property type="entry name" value="Znf_hrmn_rcpt"/>
</dbReference>
<dbReference type="Gene3D" id="3.30.50.10">
    <property type="entry name" value="Erythroid Transcription Factor GATA-1, subunit A"/>
    <property type="match status" value="1"/>
</dbReference>
<gene>
    <name evidence="10" type="primary">RvY_14824-1</name>
    <name evidence="10" type="synonym">RvY_14824.1</name>
    <name evidence="10" type="ORF">RvY_14824</name>
</gene>
<keyword evidence="6" id="KW-0804">Transcription</keyword>
<name>A0A1D1VSL0_RAMVA</name>
<evidence type="ECO:0000256" key="7">
    <source>
        <dbReference type="ARBA" id="ARBA00023170"/>
    </source>
</evidence>
<dbReference type="GO" id="GO:0003700">
    <property type="term" value="F:DNA-binding transcription factor activity"/>
    <property type="evidence" value="ECO:0007669"/>
    <property type="project" value="InterPro"/>
</dbReference>
<dbReference type="PRINTS" id="PR00047">
    <property type="entry name" value="STROIDFINGER"/>
</dbReference>
<dbReference type="PROSITE" id="PS51030">
    <property type="entry name" value="NUCLEAR_REC_DBD_2"/>
    <property type="match status" value="1"/>
</dbReference>
<dbReference type="SUPFAM" id="SSF57716">
    <property type="entry name" value="Glucocorticoid receptor-like (DNA-binding domain)"/>
    <property type="match status" value="1"/>
</dbReference>
<accession>A0A1D1VSL0</accession>
<dbReference type="InterPro" id="IPR013088">
    <property type="entry name" value="Znf_NHR/GATA"/>
</dbReference>
<protein>
    <recommendedName>
        <fullName evidence="9">Nuclear receptor domain-containing protein</fullName>
    </recommendedName>
</protein>
<evidence type="ECO:0000256" key="8">
    <source>
        <dbReference type="ARBA" id="ARBA00023242"/>
    </source>
</evidence>
<evidence type="ECO:0000313" key="11">
    <source>
        <dbReference type="Proteomes" id="UP000186922"/>
    </source>
</evidence>
<comment type="caution">
    <text evidence="10">The sequence shown here is derived from an EMBL/GenBank/DDBJ whole genome shotgun (WGS) entry which is preliminary data.</text>
</comment>
<sequence length="204" mass="23222">MDYYAEIPVCRICEGQATGVHYGVQSCEGCKAFFKRGLARFHEYKCYMGGRCHISFDSRVRCKRCRFEKCVNQGMSLDAVRLGRIPKSQKRIYRSQPTTPKISPPSTMVLPFRPSVIHYQPRVGPPVNVTNFLISGERCTFDRDTPTDESQPTKNAGIRTAYRAAGSQKPKAIWMKEFLPLKLSLELQTINYNEVYRGAVPKSI</sequence>
<evidence type="ECO:0000256" key="5">
    <source>
        <dbReference type="ARBA" id="ARBA00023125"/>
    </source>
</evidence>
<dbReference type="Pfam" id="PF00105">
    <property type="entry name" value="zf-C4"/>
    <property type="match status" value="1"/>
</dbReference>
<feature type="domain" description="Nuclear receptor" evidence="9">
    <location>
        <begin position="7"/>
        <end position="82"/>
    </location>
</feature>
<keyword evidence="8" id="KW-0539">Nucleus</keyword>
<dbReference type="AlphaFoldDB" id="A0A1D1VSL0"/>
<keyword evidence="11" id="KW-1185">Reference proteome</keyword>
<dbReference type="InterPro" id="IPR050200">
    <property type="entry name" value="Nuclear_hormone_rcpt_NR3"/>
</dbReference>
<dbReference type="EMBL" id="BDGG01000011">
    <property type="protein sequence ID" value="GAV04557.1"/>
    <property type="molecule type" value="Genomic_DNA"/>
</dbReference>
<organism evidence="10 11">
    <name type="scientific">Ramazzottius varieornatus</name>
    <name type="common">Water bear</name>
    <name type="synonym">Tardigrade</name>
    <dbReference type="NCBI Taxonomy" id="947166"/>
    <lineage>
        <taxon>Eukaryota</taxon>
        <taxon>Metazoa</taxon>
        <taxon>Ecdysozoa</taxon>
        <taxon>Tardigrada</taxon>
        <taxon>Eutardigrada</taxon>
        <taxon>Parachela</taxon>
        <taxon>Hypsibioidea</taxon>
        <taxon>Ramazzottiidae</taxon>
        <taxon>Ramazzottius</taxon>
    </lineage>
</organism>
<keyword evidence="4" id="KW-0805">Transcription regulation</keyword>
<evidence type="ECO:0000256" key="4">
    <source>
        <dbReference type="ARBA" id="ARBA00023015"/>
    </source>
</evidence>
<proteinExistence type="predicted"/>
<reference evidence="10 11" key="1">
    <citation type="journal article" date="2016" name="Nat. Commun.">
        <title>Extremotolerant tardigrade genome and improved radiotolerance of human cultured cells by tardigrade-unique protein.</title>
        <authorList>
            <person name="Hashimoto T."/>
            <person name="Horikawa D.D."/>
            <person name="Saito Y."/>
            <person name="Kuwahara H."/>
            <person name="Kozuka-Hata H."/>
            <person name="Shin-I T."/>
            <person name="Minakuchi Y."/>
            <person name="Ohishi K."/>
            <person name="Motoyama A."/>
            <person name="Aizu T."/>
            <person name="Enomoto A."/>
            <person name="Kondo K."/>
            <person name="Tanaka S."/>
            <person name="Hara Y."/>
            <person name="Koshikawa S."/>
            <person name="Sagara H."/>
            <person name="Miura T."/>
            <person name="Yokobori S."/>
            <person name="Miyagawa K."/>
            <person name="Suzuki Y."/>
            <person name="Kubo T."/>
            <person name="Oyama M."/>
            <person name="Kohara Y."/>
            <person name="Fujiyama A."/>
            <person name="Arakawa K."/>
            <person name="Katayama T."/>
            <person name="Toyoda A."/>
            <person name="Kunieda T."/>
        </authorList>
    </citation>
    <scope>NUCLEOTIDE SEQUENCE [LARGE SCALE GENOMIC DNA]</scope>
    <source>
        <strain evidence="10 11">YOKOZUNA-1</strain>
    </source>
</reference>
<keyword evidence="7" id="KW-0675">Receptor</keyword>
<evidence type="ECO:0000256" key="6">
    <source>
        <dbReference type="ARBA" id="ARBA00023163"/>
    </source>
</evidence>
<evidence type="ECO:0000313" key="10">
    <source>
        <dbReference type="EMBL" id="GAV04557.1"/>
    </source>
</evidence>
<dbReference type="STRING" id="947166.A0A1D1VSL0"/>
<keyword evidence="5" id="KW-0238">DNA-binding</keyword>